<evidence type="ECO:0000256" key="2">
    <source>
        <dbReference type="ARBA" id="ARBA00006537"/>
    </source>
</evidence>
<keyword evidence="5" id="KW-0107">Calcium channel</keyword>
<dbReference type="GO" id="GO:0005789">
    <property type="term" value="C:endoplasmic reticulum membrane"/>
    <property type="evidence" value="ECO:0007669"/>
    <property type="project" value="UniProtKB-SubCell"/>
</dbReference>
<dbReference type="OrthoDB" id="342726at2759"/>
<comment type="similarity">
    <text evidence="2">Belongs to the TMCO1 family.</text>
</comment>
<dbReference type="PANTHER" id="PTHR20917:SF0">
    <property type="entry name" value="CALCIUM LOAD-ACTIVATED CALCIUM CHANNEL"/>
    <property type="match status" value="1"/>
</dbReference>
<reference evidence="14" key="1">
    <citation type="submission" date="2022-02" db="EMBL/GenBank/DDBJ databases">
        <authorList>
            <person name="Henning P.M."/>
            <person name="McCubbin A.G."/>
            <person name="Shore J.S."/>
        </authorList>
    </citation>
    <scope>NUCLEOTIDE SEQUENCE</scope>
    <source>
        <strain evidence="14">F60SS</strain>
        <tissue evidence="14">Leaves</tissue>
    </source>
</reference>
<dbReference type="AlphaFoldDB" id="A0A9Q0JP37"/>
<comment type="subcellular location">
    <subcellularLocation>
        <location evidence="1">Endoplasmic reticulum membrane</location>
        <topology evidence="1">Multi-pass membrane protein</topology>
    </subcellularLocation>
</comment>
<keyword evidence="9" id="KW-1133">Transmembrane helix</keyword>
<evidence type="ECO:0000256" key="11">
    <source>
        <dbReference type="ARBA" id="ARBA00023065"/>
    </source>
</evidence>
<comment type="caution">
    <text evidence="14">The sequence shown here is derived from an EMBL/GenBank/DDBJ whole genome shotgun (WGS) entry which is preliminary data.</text>
</comment>
<gene>
    <name evidence="14" type="ORF">Tsubulata_041211</name>
</gene>
<evidence type="ECO:0000256" key="6">
    <source>
        <dbReference type="ARBA" id="ARBA00022692"/>
    </source>
</evidence>
<keyword evidence="13" id="KW-0407">Ion channel</keyword>
<keyword evidence="8" id="KW-0106">Calcium</keyword>
<keyword evidence="15" id="KW-1185">Reference proteome</keyword>
<evidence type="ECO:0000256" key="5">
    <source>
        <dbReference type="ARBA" id="ARBA00022673"/>
    </source>
</evidence>
<keyword evidence="7" id="KW-0256">Endoplasmic reticulum</keyword>
<keyword evidence="3" id="KW-0813">Transport</keyword>
<dbReference type="EMBL" id="JAKUCV010001033">
    <property type="protein sequence ID" value="KAJ4847967.1"/>
    <property type="molecule type" value="Genomic_DNA"/>
</dbReference>
<evidence type="ECO:0000256" key="9">
    <source>
        <dbReference type="ARBA" id="ARBA00022989"/>
    </source>
</evidence>
<evidence type="ECO:0000256" key="1">
    <source>
        <dbReference type="ARBA" id="ARBA00004477"/>
    </source>
</evidence>
<keyword evidence="11" id="KW-0406">Ion transport</keyword>
<dbReference type="PANTHER" id="PTHR20917">
    <property type="entry name" value="PNAS-RELATED"/>
    <property type="match status" value="1"/>
</dbReference>
<keyword evidence="6" id="KW-0812">Transmembrane</keyword>
<accession>A0A9Q0JP37</accession>
<dbReference type="InterPro" id="IPR002809">
    <property type="entry name" value="EMC3/TMCO1"/>
</dbReference>
<reference evidence="14" key="2">
    <citation type="journal article" date="2023" name="Plants (Basel)">
        <title>Annotation of the Turnera subulata (Passifloraceae) Draft Genome Reveals the S-Locus Evolved after the Divergence of Turneroideae from Passifloroideae in a Stepwise Manner.</title>
        <authorList>
            <person name="Henning P.M."/>
            <person name="Roalson E.H."/>
            <person name="Mir W."/>
            <person name="McCubbin A.G."/>
            <person name="Shore J.S."/>
        </authorList>
    </citation>
    <scope>NUCLEOTIDE SEQUENCE</scope>
    <source>
        <strain evidence="14">F60SS</strain>
    </source>
</reference>
<dbReference type="InterPro" id="IPR008559">
    <property type="entry name" value="TMCO1"/>
</dbReference>
<evidence type="ECO:0000256" key="8">
    <source>
        <dbReference type="ARBA" id="ARBA00022837"/>
    </source>
</evidence>
<evidence type="ECO:0000256" key="7">
    <source>
        <dbReference type="ARBA" id="ARBA00022824"/>
    </source>
</evidence>
<keyword evidence="12" id="KW-0472">Membrane</keyword>
<protein>
    <submittedName>
        <fullName evidence="14">Uncharacterized protein</fullName>
    </submittedName>
</protein>
<keyword evidence="4" id="KW-0109">Calcium transport</keyword>
<evidence type="ECO:0000256" key="3">
    <source>
        <dbReference type="ARBA" id="ARBA00022448"/>
    </source>
</evidence>
<dbReference type="GO" id="GO:0005262">
    <property type="term" value="F:calcium channel activity"/>
    <property type="evidence" value="ECO:0007669"/>
    <property type="project" value="UniProtKB-KW"/>
</dbReference>
<evidence type="ECO:0000313" key="14">
    <source>
        <dbReference type="EMBL" id="KAJ4847967.1"/>
    </source>
</evidence>
<evidence type="ECO:0000256" key="13">
    <source>
        <dbReference type="ARBA" id="ARBA00023303"/>
    </source>
</evidence>
<organism evidence="14 15">
    <name type="scientific">Turnera subulata</name>
    <dbReference type="NCBI Taxonomy" id="218843"/>
    <lineage>
        <taxon>Eukaryota</taxon>
        <taxon>Viridiplantae</taxon>
        <taxon>Streptophyta</taxon>
        <taxon>Embryophyta</taxon>
        <taxon>Tracheophyta</taxon>
        <taxon>Spermatophyta</taxon>
        <taxon>Magnoliopsida</taxon>
        <taxon>eudicotyledons</taxon>
        <taxon>Gunneridae</taxon>
        <taxon>Pentapetalae</taxon>
        <taxon>rosids</taxon>
        <taxon>fabids</taxon>
        <taxon>Malpighiales</taxon>
        <taxon>Passifloraceae</taxon>
        <taxon>Turnera</taxon>
    </lineage>
</organism>
<keyword evidence="10" id="KW-0175">Coiled coil</keyword>
<evidence type="ECO:0000256" key="10">
    <source>
        <dbReference type="ARBA" id="ARBA00023054"/>
    </source>
</evidence>
<dbReference type="GO" id="GO:0032469">
    <property type="term" value="P:endoplasmic reticulum calcium ion homeostasis"/>
    <property type="evidence" value="ECO:0007669"/>
    <property type="project" value="InterPro"/>
</dbReference>
<evidence type="ECO:0000256" key="4">
    <source>
        <dbReference type="ARBA" id="ARBA00022568"/>
    </source>
</evidence>
<sequence>MRSSLEWVVKKVQDRIVECTLRRLVVKHANHSRYSLEYWDRDETIVAHLVGELLQLLRSLKIEVRISILYFLLVVAWRIKMESYIHMLRTRWTSTLPRRPPLQAIDHLSLCKFKSGAVVALVLFGLFNSLFEDKAIAKFPFHPFALVRKLSHRGLQGNDPTDYSTAFLYLLYFVSNRTNLQMFLKFYPPRGAATSGGLFLLPIPRSIDFRLQTKVLIFALCYKLKY</sequence>
<evidence type="ECO:0000313" key="15">
    <source>
        <dbReference type="Proteomes" id="UP001141552"/>
    </source>
</evidence>
<name>A0A9Q0JP37_9ROSI</name>
<evidence type="ECO:0000256" key="12">
    <source>
        <dbReference type="ARBA" id="ARBA00023136"/>
    </source>
</evidence>
<proteinExistence type="inferred from homology"/>
<dbReference type="Pfam" id="PF01956">
    <property type="entry name" value="EMC3_TMCO1"/>
    <property type="match status" value="1"/>
</dbReference>
<dbReference type="Proteomes" id="UP001141552">
    <property type="component" value="Unassembled WGS sequence"/>
</dbReference>